<sequence>MPTSHPLGCAPVPLQNVSVTCQSCGAGAWHPQSQGSSTHPTPEALLPFPPPRLPALPAFKSSQAQRGLQTAQFISKSCYQESRREPPKMKGFLFLLFTISLLIMIQIQTGVLGNRTVTTSKKLQNGSPAFGSLAGGSILFFLTNTLIQLFHLT</sequence>
<comment type="function">
    <text evidence="1">May play a role in carrying and orienting carbohydrate, as well as having a more specific role.</text>
</comment>
<reference evidence="11" key="2">
    <citation type="submission" date="2025-09" db="UniProtKB">
        <authorList>
            <consortium name="Ensembl"/>
        </authorList>
    </citation>
    <scope>IDENTIFICATION</scope>
</reference>
<evidence type="ECO:0000256" key="3">
    <source>
        <dbReference type="ARBA" id="ARBA00013286"/>
    </source>
</evidence>
<keyword evidence="8" id="KW-0325">Glycoprotein</keyword>
<name>A0A8C6D113_MOSMO</name>
<feature type="transmembrane region" description="Helical" evidence="10">
    <location>
        <begin position="92"/>
        <end position="109"/>
    </location>
</feature>
<dbReference type="GO" id="GO:0097225">
    <property type="term" value="C:sperm midpiece"/>
    <property type="evidence" value="ECO:0007669"/>
    <property type="project" value="TreeGrafter"/>
</dbReference>
<dbReference type="GO" id="GO:0098552">
    <property type="term" value="C:side of membrane"/>
    <property type="evidence" value="ECO:0007669"/>
    <property type="project" value="UniProtKB-KW"/>
</dbReference>
<evidence type="ECO:0000256" key="5">
    <source>
        <dbReference type="ARBA" id="ARBA00022622"/>
    </source>
</evidence>
<evidence type="ECO:0000256" key="8">
    <source>
        <dbReference type="ARBA" id="ARBA00023180"/>
    </source>
</evidence>
<dbReference type="AlphaFoldDB" id="A0A8C6D113"/>
<evidence type="ECO:0000256" key="6">
    <source>
        <dbReference type="ARBA" id="ARBA00022729"/>
    </source>
</evidence>
<reference evidence="11" key="1">
    <citation type="submission" date="2025-08" db="UniProtKB">
        <authorList>
            <consortium name="Ensembl"/>
        </authorList>
    </citation>
    <scope>IDENTIFICATION</scope>
</reference>
<dbReference type="Pfam" id="PF15116">
    <property type="entry name" value="CD52"/>
    <property type="match status" value="1"/>
</dbReference>
<dbReference type="Proteomes" id="UP000694544">
    <property type="component" value="Unplaced"/>
</dbReference>
<organism evidence="11 12">
    <name type="scientific">Moschus moschiferus</name>
    <name type="common">Siberian musk deer</name>
    <name type="synonym">Moschus sibiricus</name>
    <dbReference type="NCBI Taxonomy" id="68415"/>
    <lineage>
        <taxon>Eukaryota</taxon>
        <taxon>Metazoa</taxon>
        <taxon>Chordata</taxon>
        <taxon>Craniata</taxon>
        <taxon>Vertebrata</taxon>
        <taxon>Euteleostomi</taxon>
        <taxon>Mammalia</taxon>
        <taxon>Eutheria</taxon>
        <taxon>Laurasiatheria</taxon>
        <taxon>Artiodactyla</taxon>
        <taxon>Ruminantia</taxon>
        <taxon>Pecora</taxon>
        <taxon>Moschidae</taxon>
        <taxon>Moschus</taxon>
    </lineage>
</organism>
<accession>A0A8C6D113</accession>
<dbReference type="GO" id="GO:0007204">
    <property type="term" value="P:positive regulation of cytosolic calcium ion concentration"/>
    <property type="evidence" value="ECO:0007669"/>
    <property type="project" value="TreeGrafter"/>
</dbReference>
<evidence type="ECO:0000256" key="7">
    <source>
        <dbReference type="ARBA" id="ARBA00023136"/>
    </source>
</evidence>
<proteinExistence type="predicted"/>
<dbReference type="Ensembl" id="ENSMMST00000007822.1">
    <property type="protein sequence ID" value="ENSMMSP00000007065.1"/>
    <property type="gene ID" value="ENSMMSG00000005483.1"/>
</dbReference>
<keyword evidence="10" id="KW-0812">Transmembrane</keyword>
<keyword evidence="10" id="KW-1133">Transmembrane helix</keyword>
<evidence type="ECO:0000256" key="9">
    <source>
        <dbReference type="ARBA" id="ARBA00023288"/>
    </source>
</evidence>
<dbReference type="InterPro" id="IPR026643">
    <property type="entry name" value="CAMPATH-1"/>
</dbReference>
<keyword evidence="5" id="KW-0336">GPI-anchor</keyword>
<feature type="transmembrane region" description="Helical" evidence="10">
    <location>
        <begin position="129"/>
        <end position="150"/>
    </location>
</feature>
<dbReference type="PANTHER" id="PTHR15029">
    <property type="entry name" value="CAMPATH-1 ANTIGEN"/>
    <property type="match status" value="1"/>
</dbReference>
<keyword evidence="7 10" id="KW-0472">Membrane</keyword>
<keyword evidence="12" id="KW-1185">Reference proteome</keyword>
<evidence type="ECO:0000313" key="12">
    <source>
        <dbReference type="Proteomes" id="UP000694544"/>
    </source>
</evidence>
<dbReference type="GeneTree" id="ENSGT00860000134004"/>
<protein>
    <recommendedName>
        <fullName evidence="3">CAMPATH-1 antigen</fullName>
    </recommendedName>
</protein>
<evidence type="ECO:0000256" key="2">
    <source>
        <dbReference type="ARBA" id="ARBA00004609"/>
    </source>
</evidence>
<dbReference type="GO" id="GO:0005886">
    <property type="term" value="C:plasma membrane"/>
    <property type="evidence" value="ECO:0007669"/>
    <property type="project" value="UniProtKB-SubCell"/>
</dbReference>
<evidence type="ECO:0000256" key="1">
    <source>
        <dbReference type="ARBA" id="ARBA00002087"/>
    </source>
</evidence>
<evidence type="ECO:0000256" key="4">
    <source>
        <dbReference type="ARBA" id="ARBA00022475"/>
    </source>
</evidence>
<comment type="subcellular location">
    <subcellularLocation>
        <location evidence="2">Cell membrane</location>
        <topology evidence="2">Lipid-anchor</topology>
        <topology evidence="2">GPI-anchor</topology>
    </subcellularLocation>
</comment>
<evidence type="ECO:0000256" key="10">
    <source>
        <dbReference type="SAM" id="Phobius"/>
    </source>
</evidence>
<evidence type="ECO:0000313" key="11">
    <source>
        <dbReference type="Ensembl" id="ENSMMSP00000007065.1"/>
    </source>
</evidence>
<keyword evidence="6" id="KW-0732">Signal</keyword>
<dbReference type="PANTHER" id="PTHR15029:SF0">
    <property type="entry name" value="CAMPATH-1 ANTIGEN"/>
    <property type="match status" value="1"/>
</dbReference>
<keyword evidence="4" id="KW-1003">Cell membrane</keyword>
<keyword evidence="9" id="KW-0449">Lipoprotein</keyword>